<proteinExistence type="predicted"/>
<dbReference type="Gene3D" id="3.40.50.720">
    <property type="entry name" value="NAD(P)-binding Rossmann-like Domain"/>
    <property type="match status" value="1"/>
</dbReference>
<dbReference type="InterPro" id="IPR051793">
    <property type="entry name" value="NADH:flavin_oxidoreductase"/>
</dbReference>
<sequence length="249" mass="25886">AAATAAARGHRVVLCERAPTTGGAVLLAAAAPGRAEFGNVVRDLSGECRAAGVEVRTGVEVDVALVEREDPDVVVLATGARPRLPGWAVPGLVVDVRDVLSGAAHPEGRVLVYDELGFHQAPAVAELLAARGCRVEIMTPALVVAQDLGATLDAELFHHRAHAAGIRLTTGRLVTGVDGGRVTVLHHPTGAIEERWVDAVVGVVAPEPDDALWPLLRDGPRPVHRIGDCLAPRRVPSAVVEGDRIGSGL</sequence>
<keyword evidence="2" id="KW-0285">Flavoprotein</keyword>
<evidence type="ECO:0000256" key="1">
    <source>
        <dbReference type="ARBA" id="ARBA00001917"/>
    </source>
</evidence>
<evidence type="ECO:0000256" key="2">
    <source>
        <dbReference type="ARBA" id="ARBA00022630"/>
    </source>
</evidence>
<reference evidence="5" key="1">
    <citation type="submission" date="2020-02" db="EMBL/GenBank/DDBJ databases">
        <authorList>
            <person name="Meier V. D."/>
        </authorList>
    </citation>
    <scope>NUCLEOTIDE SEQUENCE</scope>
    <source>
        <strain evidence="5">AVDCRST_MAG66</strain>
    </source>
</reference>
<keyword evidence="4" id="KW-0560">Oxidoreductase</keyword>
<name>A0A6J4PTN8_9PSEU</name>
<keyword evidence="3" id="KW-0288">FMN</keyword>
<dbReference type="GO" id="GO:0033543">
    <property type="term" value="P:fatty acid beta-oxidation, unsaturated, even number, reductase/isomerase pathway"/>
    <property type="evidence" value="ECO:0007669"/>
    <property type="project" value="TreeGrafter"/>
</dbReference>
<dbReference type="EMBL" id="CADCUS010000416">
    <property type="protein sequence ID" value="CAA9424214.1"/>
    <property type="molecule type" value="Genomic_DNA"/>
</dbReference>
<dbReference type="PANTHER" id="PTHR42917">
    <property type="entry name" value="2,4-DIENOYL-COA REDUCTASE"/>
    <property type="match status" value="1"/>
</dbReference>
<protein>
    <submittedName>
        <fullName evidence="5">Uncharacterized protein</fullName>
    </submittedName>
</protein>
<dbReference type="Gene3D" id="3.50.50.60">
    <property type="entry name" value="FAD/NAD(P)-binding domain"/>
    <property type="match status" value="1"/>
</dbReference>
<evidence type="ECO:0000256" key="4">
    <source>
        <dbReference type="ARBA" id="ARBA00023002"/>
    </source>
</evidence>
<dbReference type="SUPFAM" id="SSF51971">
    <property type="entry name" value="Nucleotide-binding domain"/>
    <property type="match status" value="1"/>
</dbReference>
<dbReference type="InterPro" id="IPR036188">
    <property type="entry name" value="FAD/NAD-bd_sf"/>
</dbReference>
<dbReference type="AlphaFoldDB" id="A0A6J4PTN8"/>
<dbReference type="PANTHER" id="PTHR42917:SF2">
    <property type="entry name" value="2,4-DIENOYL-COA REDUCTASE [(2E)-ENOYL-COA-PRODUCING]"/>
    <property type="match status" value="1"/>
</dbReference>
<feature type="non-terminal residue" evidence="5">
    <location>
        <position position="1"/>
    </location>
</feature>
<evidence type="ECO:0000313" key="5">
    <source>
        <dbReference type="EMBL" id="CAA9424214.1"/>
    </source>
</evidence>
<dbReference type="GO" id="GO:0008670">
    <property type="term" value="F:2,4-dienoyl-CoA reductase (NADPH) activity"/>
    <property type="evidence" value="ECO:0007669"/>
    <property type="project" value="TreeGrafter"/>
</dbReference>
<organism evidence="5">
    <name type="scientific">uncultured Pseudonocardia sp</name>
    <dbReference type="NCBI Taxonomy" id="211455"/>
    <lineage>
        <taxon>Bacteria</taxon>
        <taxon>Bacillati</taxon>
        <taxon>Actinomycetota</taxon>
        <taxon>Actinomycetes</taxon>
        <taxon>Pseudonocardiales</taxon>
        <taxon>Pseudonocardiaceae</taxon>
        <taxon>Pseudonocardia</taxon>
        <taxon>environmental samples</taxon>
    </lineage>
</organism>
<comment type="cofactor">
    <cofactor evidence="1">
        <name>FMN</name>
        <dbReference type="ChEBI" id="CHEBI:58210"/>
    </cofactor>
</comment>
<accession>A0A6J4PTN8</accession>
<gene>
    <name evidence="5" type="ORF">AVDCRST_MAG66-2829</name>
</gene>
<evidence type="ECO:0000256" key="3">
    <source>
        <dbReference type="ARBA" id="ARBA00022643"/>
    </source>
</evidence>